<protein>
    <submittedName>
        <fullName evidence="1">16672_t:CDS:1</fullName>
    </submittedName>
</protein>
<evidence type="ECO:0000313" key="1">
    <source>
        <dbReference type="EMBL" id="CAG8668306.1"/>
    </source>
</evidence>
<gene>
    <name evidence="1" type="ORF">ACOLOM_LOCUS8852</name>
</gene>
<comment type="caution">
    <text evidence="1">The sequence shown here is derived from an EMBL/GenBank/DDBJ whole genome shotgun (WGS) entry which is preliminary data.</text>
</comment>
<accession>A0ACA9NSN3</accession>
<proteinExistence type="predicted"/>
<name>A0ACA9NSN3_9GLOM</name>
<dbReference type="EMBL" id="CAJVPT010023998">
    <property type="protein sequence ID" value="CAG8668306.1"/>
    <property type="molecule type" value="Genomic_DNA"/>
</dbReference>
<evidence type="ECO:0000313" key="2">
    <source>
        <dbReference type="Proteomes" id="UP000789525"/>
    </source>
</evidence>
<organism evidence="1 2">
    <name type="scientific">Acaulospora colombiana</name>
    <dbReference type="NCBI Taxonomy" id="27376"/>
    <lineage>
        <taxon>Eukaryota</taxon>
        <taxon>Fungi</taxon>
        <taxon>Fungi incertae sedis</taxon>
        <taxon>Mucoromycota</taxon>
        <taxon>Glomeromycotina</taxon>
        <taxon>Glomeromycetes</taxon>
        <taxon>Diversisporales</taxon>
        <taxon>Acaulosporaceae</taxon>
        <taxon>Acaulospora</taxon>
    </lineage>
</organism>
<sequence length="98" mass="11537">MTTKELSDESLHTFLDMRLLWGRKPAGIPFSMPLVTQDNEGEQLSDWKRYLNIHYAQETWKKVTERRQKPKTEEKGKESVDIDLIFLRIQKAGTDSQQ</sequence>
<reference evidence="1" key="1">
    <citation type="submission" date="2021-06" db="EMBL/GenBank/DDBJ databases">
        <authorList>
            <person name="Kallberg Y."/>
            <person name="Tangrot J."/>
            <person name="Rosling A."/>
        </authorList>
    </citation>
    <scope>NUCLEOTIDE SEQUENCE</scope>
    <source>
        <strain evidence="1">CL356</strain>
    </source>
</reference>
<dbReference type="Proteomes" id="UP000789525">
    <property type="component" value="Unassembled WGS sequence"/>
</dbReference>
<keyword evidence="2" id="KW-1185">Reference proteome</keyword>